<organism evidence="9">
    <name type="scientific">Harpegnathos saltator</name>
    <name type="common">Jerdon's jumping ant</name>
    <dbReference type="NCBI Taxonomy" id="610380"/>
    <lineage>
        <taxon>Eukaryota</taxon>
        <taxon>Metazoa</taxon>
        <taxon>Ecdysozoa</taxon>
        <taxon>Arthropoda</taxon>
        <taxon>Hexapoda</taxon>
        <taxon>Insecta</taxon>
        <taxon>Pterygota</taxon>
        <taxon>Neoptera</taxon>
        <taxon>Endopterygota</taxon>
        <taxon>Hymenoptera</taxon>
        <taxon>Apocrita</taxon>
        <taxon>Aculeata</taxon>
        <taxon>Formicoidea</taxon>
        <taxon>Formicidae</taxon>
        <taxon>Ponerinae</taxon>
        <taxon>Ponerini</taxon>
        <taxon>Harpegnathos</taxon>
    </lineage>
</organism>
<feature type="chain" id="PRO_5003158466" evidence="6">
    <location>
        <begin position="29"/>
        <end position="843"/>
    </location>
</feature>
<dbReference type="InterPro" id="IPR050541">
    <property type="entry name" value="LRR_TM_domain-containing"/>
</dbReference>
<dbReference type="OrthoDB" id="1574204at2759"/>
<evidence type="ECO:0000256" key="5">
    <source>
        <dbReference type="SAM" id="Phobius"/>
    </source>
</evidence>
<dbReference type="PROSITE" id="PS51257">
    <property type="entry name" value="PROKAR_LIPOPROTEIN"/>
    <property type="match status" value="1"/>
</dbReference>
<accession>E2BXT9</accession>
<dbReference type="SMART" id="SM00369">
    <property type="entry name" value="LRR_TYP"/>
    <property type="match status" value="11"/>
</dbReference>
<dbReference type="InterPro" id="IPR003591">
    <property type="entry name" value="Leu-rich_rpt_typical-subtyp"/>
</dbReference>
<feature type="region of interest" description="Disordered" evidence="4">
    <location>
        <begin position="627"/>
        <end position="662"/>
    </location>
</feature>
<dbReference type="AlphaFoldDB" id="E2BXT9"/>
<evidence type="ECO:0000256" key="4">
    <source>
        <dbReference type="SAM" id="MobiDB-lite"/>
    </source>
</evidence>
<dbReference type="Proteomes" id="UP000008237">
    <property type="component" value="Unassembled WGS sequence"/>
</dbReference>
<dbReference type="GO" id="GO:0005886">
    <property type="term" value="C:plasma membrane"/>
    <property type="evidence" value="ECO:0007669"/>
    <property type="project" value="TreeGrafter"/>
</dbReference>
<reference evidence="8 9" key="1">
    <citation type="journal article" date="2010" name="Science">
        <title>Genomic comparison of the ants Camponotus floridanus and Harpegnathos saltator.</title>
        <authorList>
            <person name="Bonasio R."/>
            <person name="Zhang G."/>
            <person name="Ye C."/>
            <person name="Mutti N.S."/>
            <person name="Fang X."/>
            <person name="Qin N."/>
            <person name="Donahue G."/>
            <person name="Yang P."/>
            <person name="Li Q."/>
            <person name="Li C."/>
            <person name="Zhang P."/>
            <person name="Huang Z."/>
            <person name="Berger S.L."/>
            <person name="Reinberg D."/>
            <person name="Wang J."/>
            <person name="Liebig J."/>
        </authorList>
    </citation>
    <scope>NUCLEOTIDE SEQUENCE [LARGE SCALE GENOMIC DNA]</scope>
    <source>
        <strain evidence="8 9">R22 G/1</strain>
    </source>
</reference>
<protein>
    <submittedName>
        <fullName evidence="8">Leucine-rich repeat-containing protein KIAA0644-like protein</fullName>
    </submittedName>
</protein>
<evidence type="ECO:0000256" key="6">
    <source>
        <dbReference type="SAM" id="SignalP"/>
    </source>
</evidence>
<dbReference type="InterPro" id="IPR001611">
    <property type="entry name" value="Leu-rich_rpt"/>
</dbReference>
<dbReference type="PANTHER" id="PTHR24369">
    <property type="entry name" value="ANTIGEN BSP, PUTATIVE-RELATED"/>
    <property type="match status" value="1"/>
</dbReference>
<dbReference type="PANTHER" id="PTHR24369:SF210">
    <property type="entry name" value="CHAOPTIN-RELATED"/>
    <property type="match status" value="1"/>
</dbReference>
<keyword evidence="1" id="KW-0433">Leucine-rich repeat</keyword>
<evidence type="ECO:0000313" key="9">
    <source>
        <dbReference type="Proteomes" id="UP000008237"/>
    </source>
</evidence>
<proteinExistence type="predicted"/>
<dbReference type="SMART" id="SM00013">
    <property type="entry name" value="LRRNT"/>
    <property type="match status" value="1"/>
</dbReference>
<dbReference type="Pfam" id="PF00560">
    <property type="entry name" value="LRR_1"/>
    <property type="match status" value="1"/>
</dbReference>
<name>E2BXT9_HARSA</name>
<feature type="transmembrane region" description="Helical" evidence="5">
    <location>
        <begin position="577"/>
        <end position="599"/>
    </location>
</feature>
<keyword evidence="9" id="KW-1185">Reference proteome</keyword>
<feature type="compositionally biased region" description="Basic residues" evidence="4">
    <location>
        <begin position="760"/>
        <end position="774"/>
    </location>
</feature>
<gene>
    <name evidence="8" type="ORF">EAI_12452</name>
</gene>
<evidence type="ECO:0000256" key="2">
    <source>
        <dbReference type="ARBA" id="ARBA00022729"/>
    </source>
</evidence>
<feature type="compositionally biased region" description="Basic and acidic residues" evidence="4">
    <location>
        <begin position="634"/>
        <end position="660"/>
    </location>
</feature>
<dbReference type="InParanoid" id="E2BXT9"/>
<dbReference type="PROSITE" id="PS51450">
    <property type="entry name" value="LRR"/>
    <property type="match status" value="3"/>
</dbReference>
<evidence type="ECO:0000259" key="7">
    <source>
        <dbReference type="SMART" id="SM00013"/>
    </source>
</evidence>
<keyword evidence="2 6" id="KW-0732">Signal</keyword>
<evidence type="ECO:0000256" key="3">
    <source>
        <dbReference type="ARBA" id="ARBA00022737"/>
    </source>
</evidence>
<feature type="region of interest" description="Disordered" evidence="4">
    <location>
        <begin position="745"/>
        <end position="843"/>
    </location>
</feature>
<keyword evidence="5" id="KW-0472">Membrane</keyword>
<feature type="signal peptide" evidence="6">
    <location>
        <begin position="1"/>
        <end position="28"/>
    </location>
</feature>
<dbReference type="Pfam" id="PF13855">
    <property type="entry name" value="LRR_8"/>
    <property type="match status" value="3"/>
</dbReference>
<dbReference type="Gene3D" id="3.80.10.10">
    <property type="entry name" value="Ribonuclease Inhibitor"/>
    <property type="match status" value="4"/>
</dbReference>
<keyword evidence="3" id="KW-0677">Repeat</keyword>
<evidence type="ECO:0000256" key="1">
    <source>
        <dbReference type="ARBA" id="ARBA00022614"/>
    </source>
</evidence>
<feature type="compositionally biased region" description="Basic and acidic residues" evidence="4">
    <location>
        <begin position="818"/>
        <end position="843"/>
    </location>
</feature>
<keyword evidence="5" id="KW-0812">Transmembrane</keyword>
<feature type="domain" description="LRRNT" evidence="7">
    <location>
        <begin position="31"/>
        <end position="67"/>
    </location>
</feature>
<dbReference type="InterPro" id="IPR032675">
    <property type="entry name" value="LRR_dom_sf"/>
</dbReference>
<dbReference type="SUPFAM" id="SSF52058">
    <property type="entry name" value="L domain-like"/>
    <property type="match status" value="2"/>
</dbReference>
<sequence length="843" mass="96166">MERRSMIRRYRCVCSLIAWAAILSLASCQSVCPARCLCHLSQTPRSVMCSKQGLQTFPENISRIVSMLANWSYLFPSCFVTVTLLVALLVKRSLGPQLHRCVLLAASAEHAASEVEHLDLSSNFLTEVSEDVNRLTELMYLNLAKNQLTSLPGNLERLEKLQRLDLSENHIESVAAIASVSQLPSLVFLYVSRNPLPALEGLTSDVLRVMDASRCLVKELSNASLSGLSALNNLNLAGNPLVSIRKPISATLRSLDMSDCNLNILDPDTFLGLSVLEELRLVNNPALVYCTRYTTMQHPRLKRLDVSRCRLDRPGLHGLPSLTYVRLSHNAISMLPARIFAKNKQLVQLYMDVNHLQNINISTFEGLTKLQMLDLSMNGINFVHELALRENINLKILNLSYNELQTLPRLTTTTMSLDVSFNKISKLRANSLEDMSRIRNLILKNNELQVLPRHLKAETLRILDLQRNRLVGLHNTSFVDLPSLRQIDLSGNRLTEAINPDIFDSNPVLLAVNLEDNPWRCECTQLYITYQFLTDPSAKTAVSTLLCQSPANVSGYSWEAACFDVWNYYLHPSQHKATWGVVVVGILIAFVLFGSVVSIRHTIQMKRRTREQMRQLERMEAIERSRFMQARNQRANEDEQQERSERSERSERPAEPRIHPLELIGPPTYEEAVQMPRLVRSMDALNEIVVENGNVNVIMGSVDNLRMKKRRTRRARKRTQSEDDLLRREERRHVRLRRERNSIGNILDADQLQSNAQPRNHPRTTPARRSRRHSVALDESVESSSGRDRPRPQTPSAKKRKRKQLVRDEHVTDDEDSDRSGVIKELKREPRSGYRESTGRRES</sequence>
<dbReference type="STRING" id="610380.E2BXT9"/>
<dbReference type="InterPro" id="IPR000372">
    <property type="entry name" value="LRRNT"/>
</dbReference>
<dbReference type="OMA" id="DKNHLRC"/>
<dbReference type="EMBL" id="GL451314">
    <property type="protein sequence ID" value="EFN79496.1"/>
    <property type="molecule type" value="Genomic_DNA"/>
</dbReference>
<evidence type="ECO:0000313" key="8">
    <source>
        <dbReference type="EMBL" id="EFN79496.1"/>
    </source>
</evidence>
<keyword evidence="5" id="KW-1133">Transmembrane helix</keyword>